<evidence type="ECO:0000313" key="2">
    <source>
        <dbReference type="Proteomes" id="UP000236291"/>
    </source>
</evidence>
<proteinExistence type="predicted"/>
<evidence type="ECO:0000313" key="1">
    <source>
        <dbReference type="EMBL" id="PNX64382.1"/>
    </source>
</evidence>
<sequence>MEFSHGLMLGLCDGSLSEVVETQPSEEGESANPVIHQDMRGPQQPLLVYSRRKVIDVVNFLCLRFV</sequence>
<reference evidence="1 2" key="1">
    <citation type="journal article" date="2014" name="Am. J. Bot.">
        <title>Genome assembly and annotation for red clover (Trifolium pratense; Fabaceae).</title>
        <authorList>
            <person name="Istvanek J."/>
            <person name="Jaros M."/>
            <person name="Krenek A."/>
            <person name="Repkova J."/>
        </authorList>
    </citation>
    <scope>NUCLEOTIDE SEQUENCE [LARGE SCALE GENOMIC DNA]</scope>
    <source>
        <strain evidence="2">cv. Tatra</strain>
        <tissue evidence="1">Young leaves</tissue>
    </source>
</reference>
<dbReference type="EMBL" id="ASHM01092881">
    <property type="protein sequence ID" value="PNX64382.1"/>
    <property type="molecule type" value="Genomic_DNA"/>
</dbReference>
<accession>A0A2K3KDM3</accession>
<organism evidence="1 2">
    <name type="scientific">Trifolium pratense</name>
    <name type="common">Red clover</name>
    <dbReference type="NCBI Taxonomy" id="57577"/>
    <lineage>
        <taxon>Eukaryota</taxon>
        <taxon>Viridiplantae</taxon>
        <taxon>Streptophyta</taxon>
        <taxon>Embryophyta</taxon>
        <taxon>Tracheophyta</taxon>
        <taxon>Spermatophyta</taxon>
        <taxon>Magnoliopsida</taxon>
        <taxon>eudicotyledons</taxon>
        <taxon>Gunneridae</taxon>
        <taxon>Pentapetalae</taxon>
        <taxon>rosids</taxon>
        <taxon>fabids</taxon>
        <taxon>Fabales</taxon>
        <taxon>Fabaceae</taxon>
        <taxon>Papilionoideae</taxon>
        <taxon>50 kb inversion clade</taxon>
        <taxon>NPAAA clade</taxon>
        <taxon>Hologalegina</taxon>
        <taxon>IRL clade</taxon>
        <taxon>Trifolieae</taxon>
        <taxon>Trifolium</taxon>
    </lineage>
</organism>
<dbReference type="Proteomes" id="UP000236291">
    <property type="component" value="Unassembled WGS sequence"/>
</dbReference>
<protein>
    <submittedName>
        <fullName evidence="1">Uncharacterized protein</fullName>
    </submittedName>
</protein>
<dbReference type="AlphaFoldDB" id="A0A2K3KDM3"/>
<gene>
    <name evidence="1" type="ORF">L195_g053989</name>
</gene>
<comment type="caution">
    <text evidence="1">The sequence shown here is derived from an EMBL/GenBank/DDBJ whole genome shotgun (WGS) entry which is preliminary data.</text>
</comment>
<reference evidence="1 2" key="2">
    <citation type="journal article" date="2017" name="Front. Plant Sci.">
        <title>Gene Classification and Mining of Molecular Markers Useful in Red Clover (Trifolium pratense) Breeding.</title>
        <authorList>
            <person name="Istvanek J."/>
            <person name="Dluhosova J."/>
            <person name="Dluhos P."/>
            <person name="Patkova L."/>
            <person name="Nedelnik J."/>
            <person name="Repkova J."/>
        </authorList>
    </citation>
    <scope>NUCLEOTIDE SEQUENCE [LARGE SCALE GENOMIC DNA]</scope>
    <source>
        <strain evidence="2">cv. Tatra</strain>
        <tissue evidence="1">Young leaves</tissue>
    </source>
</reference>
<feature type="non-terminal residue" evidence="1">
    <location>
        <position position="66"/>
    </location>
</feature>
<name>A0A2K3KDM3_TRIPR</name>
<dbReference type="ExpressionAtlas" id="A0A2K3KDM3">
    <property type="expression patterns" value="baseline"/>
</dbReference>